<feature type="compositionally biased region" description="Basic residues" evidence="1">
    <location>
        <begin position="355"/>
        <end position="376"/>
    </location>
</feature>
<feature type="region of interest" description="Disordered" evidence="1">
    <location>
        <begin position="211"/>
        <end position="292"/>
    </location>
</feature>
<feature type="compositionally biased region" description="Basic residues" evidence="1">
    <location>
        <begin position="142"/>
        <end position="156"/>
    </location>
</feature>
<proteinExistence type="predicted"/>
<dbReference type="Proteomes" id="UP000015106">
    <property type="component" value="Chromosome 5"/>
</dbReference>
<dbReference type="AlphaFoldDB" id="A0A8R7QLT4"/>
<feature type="compositionally biased region" description="Basic residues" evidence="1">
    <location>
        <begin position="116"/>
        <end position="129"/>
    </location>
</feature>
<feature type="compositionally biased region" description="Basic residues" evidence="1">
    <location>
        <begin position="440"/>
        <end position="453"/>
    </location>
</feature>
<feature type="compositionally biased region" description="Basic and acidic residues" evidence="1">
    <location>
        <begin position="377"/>
        <end position="396"/>
    </location>
</feature>
<feature type="compositionally biased region" description="Basic and acidic residues" evidence="1">
    <location>
        <begin position="276"/>
        <end position="292"/>
    </location>
</feature>
<organism evidence="2 3">
    <name type="scientific">Triticum urartu</name>
    <name type="common">Red wild einkorn</name>
    <name type="synonym">Crithodium urartu</name>
    <dbReference type="NCBI Taxonomy" id="4572"/>
    <lineage>
        <taxon>Eukaryota</taxon>
        <taxon>Viridiplantae</taxon>
        <taxon>Streptophyta</taxon>
        <taxon>Embryophyta</taxon>
        <taxon>Tracheophyta</taxon>
        <taxon>Spermatophyta</taxon>
        <taxon>Magnoliopsida</taxon>
        <taxon>Liliopsida</taxon>
        <taxon>Poales</taxon>
        <taxon>Poaceae</taxon>
        <taxon>BOP clade</taxon>
        <taxon>Pooideae</taxon>
        <taxon>Triticodae</taxon>
        <taxon>Triticeae</taxon>
        <taxon>Triticinae</taxon>
        <taxon>Triticum</taxon>
    </lineage>
</organism>
<feature type="compositionally biased region" description="Basic and acidic residues" evidence="1">
    <location>
        <begin position="314"/>
        <end position="327"/>
    </location>
</feature>
<accession>A0A8R7QLT4</accession>
<sequence length="493" mass="54063">MPTAQECAQRARVHADLQQLHRRAGLLHQERQVLHQRHGEAALHRHAPRRLPRPGRRALRPRPGRAPTRAQRRARLRGPVLPFGAAFFRGVRGGRPRRQPPGRARQPAPVHGLGRLGRHHRGALLRHRQERLPARVPGRRVPDHRRGRPLERRRRRHDDAQARPLQRQGARRHAGQRRRRAPGQGRHGGGPLLGHPGRRRRQLRHRALVEGPARAGPVDGGGVQHRQDGGAGRRGRPHQMAGRGAVSTQRHHPKGDRAGAAGHVPGPVPRRVRLAGGHDGRPVPGAGHDERRLPADELGAVGGHAVPELRQERHAGGGAPEQDHRAEQVQQGQVGLRPARHPQGGVGGHLPLVRQGRRRVHPAGAPRRVHGRRPRRRDAVPAPERRAVRDAVHRDVAAGGRGRRHGGDGMDPGPVRVDGAAREQEPSAGVRQLPGPGRRAERRGRHVRGRRGLGRALLRGQLPAAGGGEGGRGSHQLLQERAEHPAVALNARR</sequence>
<keyword evidence="3" id="KW-1185">Reference proteome</keyword>
<reference evidence="3" key="1">
    <citation type="journal article" date="2013" name="Nature">
        <title>Draft genome of the wheat A-genome progenitor Triticum urartu.</title>
        <authorList>
            <person name="Ling H.Q."/>
            <person name="Zhao S."/>
            <person name="Liu D."/>
            <person name="Wang J."/>
            <person name="Sun H."/>
            <person name="Zhang C."/>
            <person name="Fan H."/>
            <person name="Li D."/>
            <person name="Dong L."/>
            <person name="Tao Y."/>
            <person name="Gao C."/>
            <person name="Wu H."/>
            <person name="Li Y."/>
            <person name="Cui Y."/>
            <person name="Guo X."/>
            <person name="Zheng S."/>
            <person name="Wang B."/>
            <person name="Yu K."/>
            <person name="Liang Q."/>
            <person name="Yang W."/>
            <person name="Lou X."/>
            <person name="Chen J."/>
            <person name="Feng M."/>
            <person name="Jian J."/>
            <person name="Zhang X."/>
            <person name="Luo G."/>
            <person name="Jiang Y."/>
            <person name="Liu J."/>
            <person name="Wang Z."/>
            <person name="Sha Y."/>
            <person name="Zhang B."/>
            <person name="Wu H."/>
            <person name="Tang D."/>
            <person name="Shen Q."/>
            <person name="Xue P."/>
            <person name="Zou S."/>
            <person name="Wang X."/>
            <person name="Liu X."/>
            <person name="Wang F."/>
            <person name="Yang Y."/>
            <person name="An X."/>
            <person name="Dong Z."/>
            <person name="Zhang K."/>
            <person name="Zhang X."/>
            <person name="Luo M.C."/>
            <person name="Dvorak J."/>
            <person name="Tong Y."/>
            <person name="Wang J."/>
            <person name="Yang H."/>
            <person name="Li Z."/>
            <person name="Wang D."/>
            <person name="Zhang A."/>
            <person name="Wang J."/>
        </authorList>
    </citation>
    <scope>NUCLEOTIDE SEQUENCE</scope>
    <source>
        <strain evidence="3">cv. G1812</strain>
    </source>
</reference>
<reference evidence="2" key="2">
    <citation type="submission" date="2018-03" db="EMBL/GenBank/DDBJ databases">
        <title>The Triticum urartu genome reveals the dynamic nature of wheat genome evolution.</title>
        <authorList>
            <person name="Ling H."/>
            <person name="Ma B."/>
            <person name="Shi X."/>
            <person name="Liu H."/>
            <person name="Dong L."/>
            <person name="Sun H."/>
            <person name="Cao Y."/>
            <person name="Gao Q."/>
            <person name="Zheng S."/>
            <person name="Li Y."/>
            <person name="Yu Y."/>
            <person name="Du H."/>
            <person name="Qi M."/>
            <person name="Li Y."/>
            <person name="Yu H."/>
            <person name="Cui Y."/>
            <person name="Wang N."/>
            <person name="Chen C."/>
            <person name="Wu H."/>
            <person name="Zhao Y."/>
            <person name="Zhang J."/>
            <person name="Li Y."/>
            <person name="Zhou W."/>
            <person name="Zhang B."/>
            <person name="Hu W."/>
            <person name="Eijk M."/>
            <person name="Tang J."/>
            <person name="Witsenboer H."/>
            <person name="Zhao S."/>
            <person name="Li Z."/>
            <person name="Zhang A."/>
            <person name="Wang D."/>
            <person name="Liang C."/>
        </authorList>
    </citation>
    <scope>NUCLEOTIDE SEQUENCE [LARGE SCALE GENOMIC DNA]</scope>
    <source>
        <strain evidence="2">cv. G1812</strain>
    </source>
</reference>
<evidence type="ECO:0000256" key="1">
    <source>
        <dbReference type="SAM" id="MobiDB-lite"/>
    </source>
</evidence>
<feature type="compositionally biased region" description="Basic residues" evidence="1">
    <location>
        <begin position="44"/>
        <end position="63"/>
    </location>
</feature>
<reference evidence="2" key="3">
    <citation type="submission" date="2022-06" db="UniProtKB">
        <authorList>
            <consortium name="EnsemblPlants"/>
        </authorList>
    </citation>
    <scope>IDENTIFICATION</scope>
</reference>
<feature type="compositionally biased region" description="Low complexity" evidence="1">
    <location>
        <begin position="454"/>
        <end position="464"/>
    </location>
</feature>
<dbReference type="EnsemblPlants" id="TuG1812G0500005355.01.T01">
    <property type="protein sequence ID" value="TuG1812G0500005355.01.T01.cds241547"/>
    <property type="gene ID" value="TuG1812G0500005355.01"/>
</dbReference>
<evidence type="ECO:0000313" key="2">
    <source>
        <dbReference type="EnsemblPlants" id="TuG1812G0500005355.01.T01.cds241547"/>
    </source>
</evidence>
<feature type="compositionally biased region" description="Low complexity" evidence="1">
    <location>
        <begin position="101"/>
        <end position="113"/>
    </location>
</feature>
<feature type="compositionally biased region" description="Basic residues" evidence="1">
    <location>
        <begin position="169"/>
        <end position="181"/>
    </location>
</feature>
<protein>
    <submittedName>
        <fullName evidence="2">Uncharacterized protein</fullName>
    </submittedName>
</protein>
<dbReference type="Gramene" id="TuG1812G0500005355.01.T01">
    <property type="protein sequence ID" value="TuG1812G0500005355.01.T01.cds241547"/>
    <property type="gene ID" value="TuG1812G0500005355.01"/>
</dbReference>
<feature type="region of interest" description="Disordered" evidence="1">
    <location>
        <begin position="38"/>
        <end position="74"/>
    </location>
</feature>
<evidence type="ECO:0000313" key="3">
    <source>
        <dbReference type="Proteomes" id="UP000015106"/>
    </source>
</evidence>
<feature type="region of interest" description="Disordered" evidence="1">
    <location>
        <begin position="314"/>
        <end position="493"/>
    </location>
</feature>
<name>A0A8R7QLT4_TRIUA</name>
<feature type="region of interest" description="Disordered" evidence="1">
    <location>
        <begin position="90"/>
        <end position="199"/>
    </location>
</feature>